<dbReference type="InterPro" id="IPR051910">
    <property type="entry name" value="ComF/GntX_DNA_util-trans"/>
</dbReference>
<dbReference type="AlphaFoldDB" id="V5BWS4"/>
<evidence type="ECO:0000313" key="3">
    <source>
        <dbReference type="EMBL" id="ESS72309.1"/>
    </source>
</evidence>
<proteinExistence type="inferred from homology"/>
<dbReference type="Pfam" id="PF18912">
    <property type="entry name" value="DZR_2"/>
    <property type="match status" value="1"/>
</dbReference>
<dbReference type="InterPro" id="IPR000836">
    <property type="entry name" value="PRTase_dom"/>
</dbReference>
<comment type="similarity">
    <text evidence="1">Belongs to the ComF/GntX family.</text>
</comment>
<dbReference type="InterPro" id="IPR044005">
    <property type="entry name" value="DZR_2"/>
</dbReference>
<evidence type="ECO:0000313" key="4">
    <source>
        <dbReference type="Proteomes" id="UP000017842"/>
    </source>
</evidence>
<gene>
    <name evidence="3" type="primary">comF</name>
    <name evidence="3" type="ORF">MGMO_61c00200</name>
</gene>
<dbReference type="OrthoDB" id="9793412at2"/>
<reference evidence="3 4" key="1">
    <citation type="journal article" date="2013" name="Genome Announc.">
        <title>Draft Genome Sequence of the Methanotrophic Gammaproteobacterium Methyloglobulus morosus DSM 22980 Strain KoM1.</title>
        <authorList>
            <person name="Poehlein A."/>
            <person name="Deutzmann J.S."/>
            <person name="Daniel R."/>
            <person name="Simeonova D.D."/>
        </authorList>
    </citation>
    <scope>NUCLEOTIDE SEQUENCE [LARGE SCALE GENOMIC DNA]</scope>
    <source>
        <strain evidence="3 4">KoM1</strain>
    </source>
</reference>
<evidence type="ECO:0000256" key="1">
    <source>
        <dbReference type="ARBA" id="ARBA00008007"/>
    </source>
</evidence>
<comment type="caution">
    <text evidence="3">The sequence shown here is derived from an EMBL/GenBank/DDBJ whole genome shotgun (WGS) entry which is preliminary data.</text>
</comment>
<feature type="domain" description="Double zinc ribbon" evidence="2">
    <location>
        <begin position="12"/>
        <end position="69"/>
    </location>
</feature>
<dbReference type="RefSeq" id="WP_023494660.1">
    <property type="nucleotide sequence ID" value="NZ_AYLO01000059.1"/>
</dbReference>
<evidence type="ECO:0000259" key="2">
    <source>
        <dbReference type="Pfam" id="PF18912"/>
    </source>
</evidence>
<dbReference type="Proteomes" id="UP000017842">
    <property type="component" value="Unassembled WGS sequence"/>
</dbReference>
<organism evidence="3 4">
    <name type="scientific">Methyloglobulus morosus KoM1</name>
    <dbReference type="NCBI Taxonomy" id="1116472"/>
    <lineage>
        <taxon>Bacteria</taxon>
        <taxon>Pseudomonadati</taxon>
        <taxon>Pseudomonadota</taxon>
        <taxon>Gammaproteobacteria</taxon>
        <taxon>Methylococcales</taxon>
        <taxon>Methylococcaceae</taxon>
        <taxon>Methyloglobulus</taxon>
    </lineage>
</organism>
<dbReference type="SUPFAM" id="SSF53271">
    <property type="entry name" value="PRTase-like"/>
    <property type="match status" value="1"/>
</dbReference>
<accession>V5BWS4</accession>
<dbReference type="EMBL" id="AYLO01000059">
    <property type="protein sequence ID" value="ESS72309.1"/>
    <property type="molecule type" value="Genomic_DNA"/>
</dbReference>
<dbReference type="PANTHER" id="PTHR47505">
    <property type="entry name" value="DNA UTILIZATION PROTEIN YHGH"/>
    <property type="match status" value="1"/>
</dbReference>
<name>V5BWS4_9GAMM</name>
<keyword evidence="4" id="KW-1185">Reference proteome</keyword>
<dbReference type="eggNOG" id="COG1040">
    <property type="taxonomic scope" value="Bacteria"/>
</dbReference>
<sequence length="235" mass="26322">MKKVYNWLAIIQDTLFPPTCILCGNNGFNRLDICESCYHRLPRNNLCCYRCAETFASPIAVPVLCGRCLSETPAFDETHAPFIHQDEIRYLITGLKFGAQFKNARLLGSLLADYLDKTAEKPDCIIPIPLHKARYHERGFNQALEIARTVSLSLKIPIDCASCVRHKDTPHQTGLSAKKRRQNLRRAFSIQKPLRGRHIAILDDVMTTGSTANALAAELKKAGASRVDVWVCARA</sequence>
<protein>
    <submittedName>
        <fullName evidence="3">Competence protein F</fullName>
    </submittedName>
</protein>
<dbReference type="PANTHER" id="PTHR47505:SF1">
    <property type="entry name" value="DNA UTILIZATION PROTEIN YHGH"/>
    <property type="match status" value="1"/>
</dbReference>
<dbReference type="CDD" id="cd06223">
    <property type="entry name" value="PRTases_typeI"/>
    <property type="match status" value="1"/>
</dbReference>
<dbReference type="InterPro" id="IPR029057">
    <property type="entry name" value="PRTase-like"/>
</dbReference>
<dbReference type="STRING" id="1116472.MGMO_61c00200"/>
<dbReference type="PATRIC" id="fig|1116472.3.peg.1897"/>
<dbReference type="Gene3D" id="3.40.50.2020">
    <property type="match status" value="1"/>
</dbReference>